<feature type="region of interest" description="Disordered" evidence="1">
    <location>
        <begin position="46"/>
        <end position="92"/>
    </location>
</feature>
<evidence type="ECO:0000256" key="1">
    <source>
        <dbReference type="SAM" id="MobiDB-lite"/>
    </source>
</evidence>
<feature type="compositionally biased region" description="Low complexity" evidence="1">
    <location>
        <begin position="74"/>
        <end position="85"/>
    </location>
</feature>
<evidence type="ECO:0000313" key="3">
    <source>
        <dbReference type="Proteomes" id="UP001150924"/>
    </source>
</evidence>
<comment type="caution">
    <text evidence="2">The sequence shown here is derived from an EMBL/GenBank/DDBJ whole genome shotgun (WGS) entry which is preliminary data.</text>
</comment>
<dbReference type="EMBL" id="JAPNKE010000002">
    <property type="protein sequence ID" value="MCY1013940.1"/>
    <property type="molecule type" value="Genomic_DNA"/>
</dbReference>
<dbReference type="RefSeq" id="WP_267778124.1">
    <property type="nucleotide sequence ID" value="NZ_JAPNKE010000002.1"/>
</dbReference>
<dbReference type="AlphaFoldDB" id="A0A9X3F292"/>
<keyword evidence="3" id="KW-1185">Reference proteome</keyword>
<gene>
    <name evidence="2" type="ORF">OV079_52125</name>
</gene>
<sequence length="92" mass="9429">MVLRICVSAALGFAALHKLNTDFLAPATSCADLAGRLGQFWAVPAPPLRRGPSSPSKPWPSRCCGSTRASACRGPSPWSPASATSGPPPSTP</sequence>
<proteinExistence type="predicted"/>
<reference evidence="2" key="1">
    <citation type="submission" date="2022-11" db="EMBL/GenBank/DDBJ databases">
        <title>Minimal conservation of predation-associated metabolite biosynthetic gene clusters underscores biosynthetic potential of Myxococcota including descriptions for ten novel species: Archangium lansinium sp. nov., Myxococcus landrumus sp. nov., Nannocystis bai.</title>
        <authorList>
            <person name="Ahearne A."/>
            <person name="Stevens C."/>
            <person name="Phillips K."/>
        </authorList>
    </citation>
    <scope>NUCLEOTIDE SEQUENCE</scope>
    <source>
        <strain evidence="2">Na p29</strain>
    </source>
</reference>
<dbReference type="Proteomes" id="UP001150924">
    <property type="component" value="Unassembled WGS sequence"/>
</dbReference>
<accession>A0A9X3F292</accession>
<organism evidence="2 3">
    <name type="scientific">Nannocystis pusilla</name>
    <dbReference type="NCBI Taxonomy" id="889268"/>
    <lineage>
        <taxon>Bacteria</taxon>
        <taxon>Pseudomonadati</taxon>
        <taxon>Myxococcota</taxon>
        <taxon>Polyangia</taxon>
        <taxon>Nannocystales</taxon>
        <taxon>Nannocystaceae</taxon>
        <taxon>Nannocystis</taxon>
    </lineage>
</organism>
<protein>
    <submittedName>
        <fullName evidence="2">Uncharacterized protein</fullName>
    </submittedName>
</protein>
<name>A0A9X3F292_9BACT</name>
<evidence type="ECO:0000313" key="2">
    <source>
        <dbReference type="EMBL" id="MCY1013940.1"/>
    </source>
</evidence>